<dbReference type="Gene3D" id="3.90.550.10">
    <property type="entry name" value="Spore Coat Polysaccharide Biosynthesis Protein SpsA, Chain A"/>
    <property type="match status" value="1"/>
</dbReference>
<accession>A0A0F9C589</accession>
<comment type="caution">
    <text evidence="2">The sequence shown here is derived from an EMBL/GenBank/DDBJ whole genome shotgun (WGS) entry which is preliminary data.</text>
</comment>
<reference evidence="2" key="1">
    <citation type="journal article" date="2015" name="Nature">
        <title>Complex archaea that bridge the gap between prokaryotes and eukaryotes.</title>
        <authorList>
            <person name="Spang A."/>
            <person name="Saw J.H."/>
            <person name="Jorgensen S.L."/>
            <person name="Zaremba-Niedzwiedzka K."/>
            <person name="Martijn J."/>
            <person name="Lind A.E."/>
            <person name="van Eijk R."/>
            <person name="Schleper C."/>
            <person name="Guy L."/>
            <person name="Ettema T.J."/>
        </authorList>
    </citation>
    <scope>NUCLEOTIDE SEQUENCE</scope>
</reference>
<feature type="domain" description="Glycosyltransferase 2-like" evidence="1">
    <location>
        <begin position="4"/>
        <end position="54"/>
    </location>
</feature>
<feature type="non-terminal residue" evidence="2">
    <location>
        <position position="61"/>
    </location>
</feature>
<evidence type="ECO:0000313" key="2">
    <source>
        <dbReference type="EMBL" id="KKL44453.1"/>
    </source>
</evidence>
<dbReference type="SUPFAM" id="SSF53448">
    <property type="entry name" value="Nucleotide-diphospho-sugar transferases"/>
    <property type="match status" value="1"/>
</dbReference>
<dbReference type="EMBL" id="LAZR01034755">
    <property type="protein sequence ID" value="KKL44453.1"/>
    <property type="molecule type" value="Genomic_DNA"/>
</dbReference>
<dbReference type="InterPro" id="IPR001173">
    <property type="entry name" value="Glyco_trans_2-like"/>
</dbReference>
<evidence type="ECO:0000259" key="1">
    <source>
        <dbReference type="Pfam" id="PF00535"/>
    </source>
</evidence>
<protein>
    <recommendedName>
        <fullName evidence="1">Glycosyltransferase 2-like domain-containing protein</fullName>
    </recommendedName>
</protein>
<dbReference type="CDD" id="cd00761">
    <property type="entry name" value="Glyco_tranf_GTA_type"/>
    <property type="match status" value="1"/>
</dbReference>
<dbReference type="InterPro" id="IPR029044">
    <property type="entry name" value="Nucleotide-diphossugar_trans"/>
</dbReference>
<dbReference type="AlphaFoldDB" id="A0A0F9C589"/>
<dbReference type="PANTHER" id="PTHR22916">
    <property type="entry name" value="GLYCOSYLTRANSFERASE"/>
    <property type="match status" value="1"/>
</dbReference>
<proteinExistence type="predicted"/>
<name>A0A0F9C589_9ZZZZ</name>
<sequence>MRASVIVPTHNRENILGRVLAYYCRQDLPKNRYEVIIVDDGSSDETSSIFKGLNDKIDNPA</sequence>
<gene>
    <name evidence="2" type="ORF">LCGC14_2365520</name>
</gene>
<organism evidence="2">
    <name type="scientific">marine sediment metagenome</name>
    <dbReference type="NCBI Taxonomy" id="412755"/>
    <lineage>
        <taxon>unclassified sequences</taxon>
        <taxon>metagenomes</taxon>
        <taxon>ecological metagenomes</taxon>
    </lineage>
</organism>
<dbReference type="Pfam" id="PF00535">
    <property type="entry name" value="Glycos_transf_2"/>
    <property type="match status" value="1"/>
</dbReference>